<name>A0ACC2LHF6_PERAE</name>
<evidence type="ECO:0000313" key="2">
    <source>
        <dbReference type="Proteomes" id="UP001234297"/>
    </source>
</evidence>
<protein>
    <submittedName>
        <fullName evidence="1">Uncharacterized protein</fullName>
    </submittedName>
</protein>
<proteinExistence type="predicted"/>
<comment type="caution">
    <text evidence="1">The sequence shown here is derived from an EMBL/GenBank/DDBJ whole genome shotgun (WGS) entry which is preliminary data.</text>
</comment>
<dbReference type="Proteomes" id="UP001234297">
    <property type="component" value="Chromosome 8"/>
</dbReference>
<keyword evidence="2" id="KW-1185">Reference proteome</keyword>
<organism evidence="1 2">
    <name type="scientific">Persea americana</name>
    <name type="common">Avocado</name>
    <dbReference type="NCBI Taxonomy" id="3435"/>
    <lineage>
        <taxon>Eukaryota</taxon>
        <taxon>Viridiplantae</taxon>
        <taxon>Streptophyta</taxon>
        <taxon>Embryophyta</taxon>
        <taxon>Tracheophyta</taxon>
        <taxon>Spermatophyta</taxon>
        <taxon>Magnoliopsida</taxon>
        <taxon>Magnoliidae</taxon>
        <taxon>Laurales</taxon>
        <taxon>Lauraceae</taxon>
        <taxon>Persea</taxon>
    </lineage>
</organism>
<accession>A0ACC2LHF6</accession>
<gene>
    <name evidence="1" type="ORF">MRB53_025934</name>
</gene>
<evidence type="ECO:0000313" key="1">
    <source>
        <dbReference type="EMBL" id="KAJ8632598.1"/>
    </source>
</evidence>
<reference evidence="1 2" key="1">
    <citation type="journal article" date="2022" name="Hortic Res">
        <title>A haplotype resolved chromosomal level avocado genome allows analysis of novel avocado genes.</title>
        <authorList>
            <person name="Nath O."/>
            <person name="Fletcher S.J."/>
            <person name="Hayward A."/>
            <person name="Shaw L.M."/>
            <person name="Masouleh A.K."/>
            <person name="Furtado A."/>
            <person name="Henry R.J."/>
            <person name="Mitter N."/>
        </authorList>
    </citation>
    <scope>NUCLEOTIDE SEQUENCE [LARGE SCALE GENOMIC DNA]</scope>
    <source>
        <strain evidence="2">cv. Hass</strain>
    </source>
</reference>
<sequence length="87" mass="9533">MGNPFLNLSLDGFLKIGTVGALRVAAEESYHCMRTKWCPAPGCDFAVDFVMGSGNYDFVATVHTTSVGIVQRKLTVQWTVALWQCGF</sequence>
<dbReference type="EMBL" id="CM056816">
    <property type="protein sequence ID" value="KAJ8632598.1"/>
    <property type="molecule type" value="Genomic_DNA"/>
</dbReference>